<feature type="region of interest" description="Disordered" evidence="1">
    <location>
        <begin position="63"/>
        <end position="100"/>
    </location>
</feature>
<gene>
    <name evidence="2" type="ORF">BURPS1710A_A3088</name>
</gene>
<reference evidence="3" key="1">
    <citation type="submission" date="2007-08" db="EMBL/GenBank/DDBJ databases">
        <title>Annotation of Burkholderia pseudomallei 1710a.</title>
        <authorList>
            <person name="Harkins D.M."/>
            <person name="DeShazer D."/>
            <person name="Woods D.E."/>
            <person name="Brinkac L.M."/>
            <person name="Brown K.A."/>
            <person name="Hung G.C."/>
            <person name="Tuanyok A."/>
            <person name="Zhang B."/>
            <person name="Nierman W.C."/>
        </authorList>
    </citation>
    <scope>NUCLEOTIDE SEQUENCE [LARGE SCALE GENOMIC DNA]</scope>
    <source>
        <strain evidence="3">1710a</strain>
    </source>
</reference>
<accession>A0A0E1VVI7</accession>
<sequence length="100" mass="11132">MSSIAIQITHDFTCPWCARGEARERRGIARSGVRVPLVVTSHAFEVDPARPRESADRLAHRMRRLGSRARAQRADAAARPIRRPARGGRANPMTFTASTR</sequence>
<dbReference type="Gene3D" id="3.40.30.10">
    <property type="entry name" value="Glutaredoxin"/>
    <property type="match status" value="1"/>
</dbReference>
<dbReference type="Proteomes" id="UP000001812">
    <property type="component" value="Chromosome II"/>
</dbReference>
<evidence type="ECO:0000313" key="2">
    <source>
        <dbReference type="EMBL" id="EET04016.1"/>
    </source>
</evidence>
<organism evidence="2 3">
    <name type="scientific">Burkholderia pseudomallei 1710a</name>
    <dbReference type="NCBI Taxonomy" id="320371"/>
    <lineage>
        <taxon>Bacteria</taxon>
        <taxon>Pseudomonadati</taxon>
        <taxon>Pseudomonadota</taxon>
        <taxon>Betaproteobacteria</taxon>
        <taxon>Burkholderiales</taxon>
        <taxon>Burkholderiaceae</taxon>
        <taxon>Burkholderia</taxon>
        <taxon>pseudomallei group</taxon>
    </lineage>
</organism>
<reference evidence="2 3" key="2">
    <citation type="submission" date="2009-05" db="EMBL/GenBank/DDBJ databases">
        <authorList>
            <person name="Harkins D.M."/>
            <person name="DeShazer D."/>
            <person name="Woods D.E."/>
            <person name="Brinkac L.M."/>
            <person name="Brown K.A."/>
            <person name="Hung G.C."/>
            <person name="Tuanyok A."/>
            <person name="Zhang B."/>
            <person name="Nierman W.C."/>
        </authorList>
    </citation>
    <scope>NUCLEOTIDE SEQUENCE [LARGE SCALE GENOMIC DNA]</scope>
    <source>
        <strain evidence="2 3">1710a</strain>
    </source>
</reference>
<proteinExistence type="predicted"/>
<dbReference type="AlphaFoldDB" id="A0A0E1VVI7"/>
<dbReference type="HOGENOM" id="CLU_2300522_0_0_4"/>
<evidence type="ECO:0000313" key="3">
    <source>
        <dbReference type="Proteomes" id="UP000001812"/>
    </source>
</evidence>
<dbReference type="RefSeq" id="WP_004529947.1">
    <property type="nucleotide sequence ID" value="NZ_CM000833.1"/>
</dbReference>
<evidence type="ECO:0000256" key="1">
    <source>
        <dbReference type="SAM" id="MobiDB-lite"/>
    </source>
</evidence>
<protein>
    <submittedName>
        <fullName evidence="2">Conserved domain protein</fullName>
    </submittedName>
</protein>
<dbReference type="EMBL" id="CM000833">
    <property type="protein sequence ID" value="EET04016.1"/>
    <property type="molecule type" value="Genomic_DNA"/>
</dbReference>
<name>A0A0E1VVI7_BURPE</name>